<feature type="domain" description="F-box" evidence="2">
    <location>
        <begin position="23"/>
        <end position="73"/>
    </location>
</feature>
<name>A0ABC9A4I8_9POAL</name>
<gene>
    <name evidence="3" type="ORF">URODEC1_LOCUS50593</name>
</gene>
<evidence type="ECO:0000259" key="2">
    <source>
        <dbReference type="PROSITE" id="PS50181"/>
    </source>
</evidence>
<dbReference type="PROSITE" id="PS50181">
    <property type="entry name" value="FBOX"/>
    <property type="match status" value="1"/>
</dbReference>
<dbReference type="PANTHER" id="PTHR34145:SF61">
    <property type="entry name" value="OS07G0161500 PROTEIN"/>
    <property type="match status" value="1"/>
</dbReference>
<feature type="region of interest" description="Disordered" evidence="1">
    <location>
        <begin position="1"/>
        <end position="21"/>
    </location>
</feature>
<sequence>MSKRKGSSKEKQRPLAKKSKRSRLQLTDLPMDILHSIVSRLPIRQAARTSILSNHWKHVWCSRRNLKFSFRSLVYKEGSRIPRSRICKYDFIQRVDAVLGQHSGAGVEKLEVNFFTLHNEHAEHIDRWVKFAIASKTKHLILDFEAQCRGKEPYTFPFQLFDAATGSHLQSMKLGAISLKPPASIKLFLNLKKLELVDVNITDDELKLMLCCCNVLEFIGISRCKLLTRLHTSHPRNGIKHLQVSQCPLLQEIELHSGLITLEYEGPLMPLALPSTLRNMSIEFSDISSALAYVLTELPSTLRHLETLTLRSEELQRATLPNRPLNFLYIRHLRLELNFGFEADILDLAYLLQAAPNMEKLEIHMLMCTMLQRYRKCHGKLRSTPSHPHSHLKLVDITGFYGQKAQLELALHILRNSVMLKAMKIDPKPTIACIGSSIFVKDGRYFLDGYKVAKKHLRKADHHNVVSVKKFRRRDVGNVDPHLINPYRISTLAEDESWMSFLCALQVL</sequence>
<evidence type="ECO:0000313" key="4">
    <source>
        <dbReference type="Proteomes" id="UP001497457"/>
    </source>
</evidence>
<dbReference type="Proteomes" id="UP001497457">
    <property type="component" value="Chromosome 2b"/>
</dbReference>
<dbReference type="Gene3D" id="3.80.10.10">
    <property type="entry name" value="Ribonuclease Inhibitor"/>
    <property type="match status" value="1"/>
</dbReference>
<dbReference type="Pfam" id="PF00646">
    <property type="entry name" value="F-box"/>
    <property type="match status" value="1"/>
</dbReference>
<proteinExistence type="predicted"/>
<dbReference type="Pfam" id="PF23622">
    <property type="entry name" value="LRR_At1g61320_AtMIF1"/>
    <property type="match status" value="1"/>
</dbReference>
<dbReference type="InterPro" id="IPR032675">
    <property type="entry name" value="LRR_dom_sf"/>
</dbReference>
<evidence type="ECO:0000256" key="1">
    <source>
        <dbReference type="SAM" id="MobiDB-lite"/>
    </source>
</evidence>
<dbReference type="InterPro" id="IPR036047">
    <property type="entry name" value="F-box-like_dom_sf"/>
</dbReference>
<dbReference type="AlphaFoldDB" id="A0ABC9A4I8"/>
<dbReference type="SUPFAM" id="SSF81383">
    <property type="entry name" value="F-box domain"/>
    <property type="match status" value="1"/>
</dbReference>
<dbReference type="InterPro" id="IPR053781">
    <property type="entry name" value="F-box_AtFBL13-like"/>
</dbReference>
<organism evidence="3 4">
    <name type="scientific">Urochloa decumbens</name>
    <dbReference type="NCBI Taxonomy" id="240449"/>
    <lineage>
        <taxon>Eukaryota</taxon>
        <taxon>Viridiplantae</taxon>
        <taxon>Streptophyta</taxon>
        <taxon>Embryophyta</taxon>
        <taxon>Tracheophyta</taxon>
        <taxon>Spermatophyta</taxon>
        <taxon>Magnoliopsida</taxon>
        <taxon>Liliopsida</taxon>
        <taxon>Poales</taxon>
        <taxon>Poaceae</taxon>
        <taxon>PACMAD clade</taxon>
        <taxon>Panicoideae</taxon>
        <taxon>Panicodae</taxon>
        <taxon>Paniceae</taxon>
        <taxon>Melinidinae</taxon>
        <taxon>Urochloa</taxon>
    </lineage>
</organism>
<reference evidence="3" key="1">
    <citation type="submission" date="2024-10" db="EMBL/GenBank/DDBJ databases">
        <authorList>
            <person name="Ryan C."/>
        </authorList>
    </citation>
    <scope>NUCLEOTIDE SEQUENCE [LARGE SCALE GENOMIC DNA]</scope>
</reference>
<evidence type="ECO:0000313" key="3">
    <source>
        <dbReference type="EMBL" id="CAL4971303.1"/>
    </source>
</evidence>
<dbReference type="InterPro" id="IPR053772">
    <property type="entry name" value="At1g61320/At1g61330-like"/>
</dbReference>
<dbReference type="SUPFAM" id="SSF52047">
    <property type="entry name" value="RNI-like"/>
    <property type="match status" value="1"/>
</dbReference>
<dbReference type="EMBL" id="OZ075112">
    <property type="protein sequence ID" value="CAL4971303.1"/>
    <property type="molecule type" value="Genomic_DNA"/>
</dbReference>
<dbReference type="InterPro" id="IPR055357">
    <property type="entry name" value="LRR_At1g61320_AtMIF1"/>
</dbReference>
<dbReference type="PANTHER" id="PTHR34145">
    <property type="entry name" value="OS02G0105600 PROTEIN"/>
    <property type="match status" value="1"/>
</dbReference>
<protein>
    <recommendedName>
        <fullName evidence="2">F-box domain-containing protein</fullName>
    </recommendedName>
</protein>
<accession>A0ABC9A4I8</accession>
<dbReference type="InterPro" id="IPR001810">
    <property type="entry name" value="F-box_dom"/>
</dbReference>
<keyword evidence="4" id="KW-1185">Reference proteome</keyword>
<dbReference type="CDD" id="cd22160">
    <property type="entry name" value="F-box_AtFBL13-like"/>
    <property type="match status" value="1"/>
</dbReference>